<comment type="caution">
    <text evidence="6">The sequence shown here is derived from an EMBL/GenBank/DDBJ whole genome shotgun (WGS) entry which is preliminary data.</text>
</comment>
<dbReference type="SUPFAM" id="SSF52540">
    <property type="entry name" value="P-loop containing nucleoside triphosphate hydrolases"/>
    <property type="match status" value="1"/>
</dbReference>
<dbReference type="PANTHER" id="PTHR47691:SF3">
    <property type="entry name" value="HTH-TYPE TRANSCRIPTIONAL REGULATOR RV0890C-RELATED"/>
    <property type="match status" value="1"/>
</dbReference>
<feature type="domain" description="OmpR/PhoB-type" evidence="5">
    <location>
        <begin position="1"/>
        <end position="93"/>
    </location>
</feature>
<dbReference type="RefSeq" id="WP_379520928.1">
    <property type="nucleotide sequence ID" value="NZ_JBHSPA010000064.1"/>
</dbReference>
<dbReference type="InterPro" id="IPR001867">
    <property type="entry name" value="OmpR/PhoB-type_DNA-bd"/>
</dbReference>
<dbReference type="InterPro" id="IPR011990">
    <property type="entry name" value="TPR-like_helical_dom_sf"/>
</dbReference>
<dbReference type="Gene3D" id="3.40.50.300">
    <property type="entry name" value="P-loop containing nucleotide triphosphate hydrolases"/>
    <property type="match status" value="1"/>
</dbReference>
<comment type="similarity">
    <text evidence="1">Belongs to the AfsR/DnrI/RedD regulatory family.</text>
</comment>
<dbReference type="Gene3D" id="1.25.40.10">
    <property type="entry name" value="Tetratricopeptide repeat domain"/>
    <property type="match status" value="2"/>
</dbReference>
<dbReference type="InterPro" id="IPR027417">
    <property type="entry name" value="P-loop_NTPase"/>
</dbReference>
<evidence type="ECO:0000256" key="2">
    <source>
        <dbReference type="ARBA" id="ARBA00023125"/>
    </source>
</evidence>
<keyword evidence="3" id="KW-0802">TPR repeat</keyword>
<feature type="DNA-binding region" description="OmpR/PhoB-type" evidence="4">
    <location>
        <begin position="1"/>
        <end position="93"/>
    </location>
</feature>
<dbReference type="InterPro" id="IPR036388">
    <property type="entry name" value="WH-like_DNA-bd_sf"/>
</dbReference>
<evidence type="ECO:0000256" key="4">
    <source>
        <dbReference type="PROSITE-ProRule" id="PRU01091"/>
    </source>
</evidence>
<keyword evidence="7" id="KW-1185">Reference proteome</keyword>
<dbReference type="SMART" id="SM00028">
    <property type="entry name" value="TPR"/>
    <property type="match status" value="4"/>
</dbReference>
<evidence type="ECO:0000259" key="5">
    <source>
        <dbReference type="PROSITE" id="PS51755"/>
    </source>
</evidence>
<protein>
    <submittedName>
        <fullName evidence="6">BTAD domain-containing putative transcriptional regulator</fullName>
    </submittedName>
</protein>
<dbReference type="SUPFAM" id="SSF48452">
    <property type="entry name" value="TPR-like"/>
    <property type="match status" value="3"/>
</dbReference>
<reference evidence="7" key="1">
    <citation type="journal article" date="2019" name="Int. J. Syst. Evol. Microbiol.">
        <title>The Global Catalogue of Microorganisms (GCM) 10K type strain sequencing project: providing services to taxonomists for standard genome sequencing and annotation.</title>
        <authorList>
            <consortium name="The Broad Institute Genomics Platform"/>
            <consortium name="The Broad Institute Genome Sequencing Center for Infectious Disease"/>
            <person name="Wu L."/>
            <person name="Ma J."/>
        </authorList>
    </citation>
    <scope>NUCLEOTIDE SEQUENCE [LARGE SCALE GENOMIC DNA]</scope>
    <source>
        <strain evidence="7">CCUG 53903</strain>
    </source>
</reference>
<dbReference type="SMART" id="SM01043">
    <property type="entry name" value="BTAD"/>
    <property type="match status" value="1"/>
</dbReference>
<dbReference type="InterPro" id="IPR016032">
    <property type="entry name" value="Sig_transdc_resp-reg_C-effctor"/>
</dbReference>
<dbReference type="PROSITE" id="PS51755">
    <property type="entry name" value="OMPR_PHOB"/>
    <property type="match status" value="1"/>
</dbReference>
<evidence type="ECO:0000313" key="6">
    <source>
        <dbReference type="EMBL" id="MFC5831456.1"/>
    </source>
</evidence>
<proteinExistence type="inferred from homology"/>
<dbReference type="Pfam" id="PF13424">
    <property type="entry name" value="TPR_12"/>
    <property type="match status" value="2"/>
</dbReference>
<organism evidence="6 7">
    <name type="scientific">Nonomuraea insulae</name>
    <dbReference type="NCBI Taxonomy" id="1616787"/>
    <lineage>
        <taxon>Bacteria</taxon>
        <taxon>Bacillati</taxon>
        <taxon>Actinomycetota</taxon>
        <taxon>Actinomycetes</taxon>
        <taxon>Streptosporangiales</taxon>
        <taxon>Streptosporangiaceae</taxon>
        <taxon>Nonomuraea</taxon>
    </lineage>
</organism>
<dbReference type="Pfam" id="PF00486">
    <property type="entry name" value="Trans_reg_C"/>
    <property type="match status" value="1"/>
</dbReference>
<dbReference type="Proteomes" id="UP001596058">
    <property type="component" value="Unassembled WGS sequence"/>
</dbReference>
<dbReference type="CDD" id="cd15831">
    <property type="entry name" value="BTAD"/>
    <property type="match status" value="1"/>
</dbReference>
<dbReference type="SUPFAM" id="SSF46894">
    <property type="entry name" value="C-terminal effector domain of the bipartite response regulators"/>
    <property type="match status" value="1"/>
</dbReference>
<accession>A0ABW1D2Z3</accession>
<keyword evidence="2 4" id="KW-0238">DNA-binding</keyword>
<name>A0ABW1D2Z3_9ACTN</name>
<sequence>MRVEFRLLGEVGARLDGRPVDVGPARQRYVLAALLAEANRPVSMKQLAERVWGDPPLQAAGTLRSYLSRLRAAVPVTEEWSIGRRSGGYLLNVDETAVDLHLFRRLLAQARGGQDGAESLALYERALALWHGEAFADLDTPWLTAQRHAIQAERFAAQLDYQDIRLLRGEDATLLADLTALTAEHLLDERLAGQLMVALYRSGRQGDALECYAQIRHRLIETLGVDPGAALQRLHQQILAADPVLIPVAADTARAPVVMIGTALVPRTLPAAPPFFVGRAKELAGLDDALNVQVTKGTVQAVAVGGCGGIGKTWLALHWAHRNADAFPDGQLYVNLRGFDPSDAPLPPAAAMRTLLAALAVDPVAIPSTLDAHVALYRSLVVGKRMLIVLDNAHDTTQVTPLLPSSPSCFVVVTSRNELAGLVTGHGAHPITLSPFSEAEARWLLTHHMGSRRAAAEPTAVADLLELCAGLPLALSIIAARAMVRPGFPLRSLAENLGRDSARLDALDAGEPAADLKAVFSWSYRTLSAPAARLFRLLGIHPGPDADEEAAASMATLDRAQARRFLAELTRAHLLIEHRPGRYAFHDLLRAYAAEQALAYDTETDRRAASHRVLDHYAHTAHAAMLLLYPHRHPITLSAAHAGVRPTVLTDPHQAMAWFTAEHAVLIAAVRQAADLGFSTLTWQLAWTLVTYLDHQGRWQDLLATQQTALSAAQRFGDRLGQAHAHSGLVRAYTRFGRNDDVRFHVEQTLKLFSMLGDRVGLANAHRGVASLLETQHRYREALDHVEQAQGLYQQAGHQAGLAHAFNAIGWYHTLLGHHDQALIHCEQALGLHRELGHQHGQATTWDSLGHAHLHLGHHDQAAACYEQALNLFREVSDRYNEAATLVRLGDAHQADDHDRQADDAWRRALEIFEQLGHADADRIRAKLHDRTER</sequence>
<evidence type="ECO:0000256" key="1">
    <source>
        <dbReference type="ARBA" id="ARBA00005820"/>
    </source>
</evidence>
<dbReference type="PANTHER" id="PTHR47691">
    <property type="entry name" value="REGULATOR-RELATED"/>
    <property type="match status" value="1"/>
</dbReference>
<dbReference type="InterPro" id="IPR019734">
    <property type="entry name" value="TPR_rpt"/>
</dbReference>
<feature type="repeat" description="TPR" evidence="3">
    <location>
        <begin position="843"/>
        <end position="876"/>
    </location>
</feature>
<dbReference type="EMBL" id="JBHSPA010000064">
    <property type="protein sequence ID" value="MFC5831456.1"/>
    <property type="molecule type" value="Genomic_DNA"/>
</dbReference>
<dbReference type="PROSITE" id="PS50005">
    <property type="entry name" value="TPR"/>
    <property type="match status" value="1"/>
</dbReference>
<gene>
    <name evidence="6" type="ORF">ACFPZ3_47070</name>
</gene>
<dbReference type="PRINTS" id="PR00364">
    <property type="entry name" value="DISEASERSIST"/>
</dbReference>
<evidence type="ECO:0000256" key="3">
    <source>
        <dbReference type="PROSITE-ProRule" id="PRU00339"/>
    </source>
</evidence>
<dbReference type="Gene3D" id="1.10.10.10">
    <property type="entry name" value="Winged helix-like DNA-binding domain superfamily/Winged helix DNA-binding domain"/>
    <property type="match status" value="1"/>
</dbReference>
<evidence type="ECO:0000313" key="7">
    <source>
        <dbReference type="Proteomes" id="UP001596058"/>
    </source>
</evidence>
<dbReference type="Pfam" id="PF03704">
    <property type="entry name" value="BTAD"/>
    <property type="match status" value="1"/>
</dbReference>
<dbReference type="InterPro" id="IPR005158">
    <property type="entry name" value="BTAD"/>
</dbReference>
<dbReference type="SMART" id="SM00862">
    <property type="entry name" value="Trans_reg_C"/>
    <property type="match status" value="1"/>
</dbReference>